<proteinExistence type="predicted"/>
<protein>
    <submittedName>
        <fullName evidence="2">Putative ovule protein</fullName>
    </submittedName>
</protein>
<name>A0A0V0GHH4_SOLCH</name>
<reference evidence="2" key="1">
    <citation type="submission" date="2015-12" db="EMBL/GenBank/DDBJ databases">
        <title>Gene expression during late stages of embryo sac development: a critical building block for successful pollen-pistil interactions.</title>
        <authorList>
            <person name="Liu Y."/>
            <person name="Joly V."/>
            <person name="Sabar M."/>
            <person name="Matton D.P."/>
        </authorList>
    </citation>
    <scope>NUCLEOTIDE SEQUENCE</scope>
</reference>
<feature type="region of interest" description="Disordered" evidence="1">
    <location>
        <begin position="1"/>
        <end position="73"/>
    </location>
</feature>
<feature type="compositionally biased region" description="Basic and acidic residues" evidence="1">
    <location>
        <begin position="1"/>
        <end position="16"/>
    </location>
</feature>
<feature type="compositionally biased region" description="Polar residues" evidence="1">
    <location>
        <begin position="25"/>
        <end position="42"/>
    </location>
</feature>
<sequence>MTKNREIRHNASRKQEQPFIKNTFLLKNTAQKTRQKKQNPMTKNREIRHNASRKQEQPFIKNTFLLKNTTLQD</sequence>
<feature type="compositionally biased region" description="Basic and acidic residues" evidence="1">
    <location>
        <begin position="43"/>
        <end position="56"/>
    </location>
</feature>
<organism evidence="2">
    <name type="scientific">Solanum chacoense</name>
    <name type="common">Chaco potato</name>
    <dbReference type="NCBI Taxonomy" id="4108"/>
    <lineage>
        <taxon>Eukaryota</taxon>
        <taxon>Viridiplantae</taxon>
        <taxon>Streptophyta</taxon>
        <taxon>Embryophyta</taxon>
        <taxon>Tracheophyta</taxon>
        <taxon>Spermatophyta</taxon>
        <taxon>Magnoliopsida</taxon>
        <taxon>eudicotyledons</taxon>
        <taxon>Gunneridae</taxon>
        <taxon>Pentapetalae</taxon>
        <taxon>asterids</taxon>
        <taxon>lamiids</taxon>
        <taxon>Solanales</taxon>
        <taxon>Solanaceae</taxon>
        <taxon>Solanoideae</taxon>
        <taxon>Solaneae</taxon>
        <taxon>Solanum</taxon>
    </lineage>
</organism>
<evidence type="ECO:0000256" key="1">
    <source>
        <dbReference type="SAM" id="MobiDB-lite"/>
    </source>
</evidence>
<evidence type="ECO:0000313" key="2">
    <source>
        <dbReference type="EMBL" id="JAP07386.1"/>
    </source>
</evidence>
<dbReference type="AlphaFoldDB" id="A0A0V0GHH4"/>
<dbReference type="EMBL" id="GEDG01038867">
    <property type="protein sequence ID" value="JAP07386.1"/>
    <property type="molecule type" value="Transcribed_RNA"/>
</dbReference>
<accession>A0A0V0GHH4</accession>